<dbReference type="InterPro" id="IPR029058">
    <property type="entry name" value="AB_hydrolase_fold"/>
</dbReference>
<protein>
    <recommendedName>
        <fullName evidence="1">AB hydrolase-1 domain-containing protein</fullName>
    </recommendedName>
</protein>
<dbReference type="AlphaFoldDB" id="A0A3B0VSR8"/>
<evidence type="ECO:0000313" key="2">
    <source>
        <dbReference type="EMBL" id="VAW43183.1"/>
    </source>
</evidence>
<organism evidence="2">
    <name type="scientific">hydrothermal vent metagenome</name>
    <dbReference type="NCBI Taxonomy" id="652676"/>
    <lineage>
        <taxon>unclassified sequences</taxon>
        <taxon>metagenomes</taxon>
        <taxon>ecological metagenomes</taxon>
    </lineage>
</organism>
<dbReference type="EMBL" id="UOEU01001042">
    <property type="protein sequence ID" value="VAW43183.1"/>
    <property type="molecule type" value="Genomic_DNA"/>
</dbReference>
<name>A0A3B0VSR8_9ZZZZ</name>
<dbReference type="SUPFAM" id="SSF53474">
    <property type="entry name" value="alpha/beta-Hydrolases"/>
    <property type="match status" value="1"/>
</dbReference>
<sequence length="235" mass="26309">MTTIILVHSPLLGPFTWSLVANELRRRDVVVIVPDLHGEGVDEERPYHQQHAQNSANALKTLPTNEPIMLVAHSGAGPLLPAIRQQLCQPIAAYLFVDAGVAQDGQSRLDMLAEELPEMAPQLHKLLASGQRWPQWRDEDLAEAIPDAKLRQRLLAELTSQPLEFFEEPIPVFAAWPDAPCIYLQLSAAYDYSTMEARRRGWLCGRLDGSHFHMLVDETAVANIILQILAHFVSE</sequence>
<accession>A0A3B0VSR8</accession>
<gene>
    <name evidence="2" type="ORF">MNBD_CHLOROFLEXI01-1972</name>
</gene>
<dbReference type="InterPro" id="IPR000073">
    <property type="entry name" value="AB_hydrolase_1"/>
</dbReference>
<feature type="domain" description="AB hydrolase-1" evidence="1">
    <location>
        <begin position="4"/>
        <end position="222"/>
    </location>
</feature>
<dbReference type="Pfam" id="PF12697">
    <property type="entry name" value="Abhydrolase_6"/>
    <property type="match status" value="1"/>
</dbReference>
<reference evidence="2" key="1">
    <citation type="submission" date="2018-06" db="EMBL/GenBank/DDBJ databases">
        <authorList>
            <person name="Zhirakovskaya E."/>
        </authorList>
    </citation>
    <scope>NUCLEOTIDE SEQUENCE</scope>
</reference>
<dbReference type="Gene3D" id="3.40.50.1820">
    <property type="entry name" value="alpha/beta hydrolase"/>
    <property type="match status" value="1"/>
</dbReference>
<proteinExistence type="predicted"/>
<evidence type="ECO:0000259" key="1">
    <source>
        <dbReference type="Pfam" id="PF12697"/>
    </source>
</evidence>